<gene>
    <name evidence="1" type="ORF">SCLCIDRAFT_1224614</name>
</gene>
<keyword evidence="2" id="KW-1185">Reference proteome</keyword>
<evidence type="ECO:0000313" key="2">
    <source>
        <dbReference type="Proteomes" id="UP000053989"/>
    </source>
</evidence>
<reference evidence="1 2" key="1">
    <citation type="submission" date="2014-04" db="EMBL/GenBank/DDBJ databases">
        <authorList>
            <consortium name="DOE Joint Genome Institute"/>
            <person name="Kuo A."/>
            <person name="Kohler A."/>
            <person name="Nagy L.G."/>
            <person name="Floudas D."/>
            <person name="Copeland A."/>
            <person name="Barry K.W."/>
            <person name="Cichocki N."/>
            <person name="Veneault-Fourrey C."/>
            <person name="LaButti K."/>
            <person name="Lindquist E.A."/>
            <person name="Lipzen A."/>
            <person name="Lundell T."/>
            <person name="Morin E."/>
            <person name="Murat C."/>
            <person name="Sun H."/>
            <person name="Tunlid A."/>
            <person name="Henrissat B."/>
            <person name="Grigoriev I.V."/>
            <person name="Hibbett D.S."/>
            <person name="Martin F."/>
            <person name="Nordberg H.P."/>
            <person name="Cantor M.N."/>
            <person name="Hua S.X."/>
        </authorList>
    </citation>
    <scope>NUCLEOTIDE SEQUENCE [LARGE SCALE GENOMIC DNA]</scope>
    <source>
        <strain evidence="1 2">Foug A</strain>
    </source>
</reference>
<dbReference type="InParanoid" id="A0A0C2ZEH1"/>
<organism evidence="1 2">
    <name type="scientific">Scleroderma citrinum Foug A</name>
    <dbReference type="NCBI Taxonomy" id="1036808"/>
    <lineage>
        <taxon>Eukaryota</taxon>
        <taxon>Fungi</taxon>
        <taxon>Dikarya</taxon>
        <taxon>Basidiomycota</taxon>
        <taxon>Agaricomycotina</taxon>
        <taxon>Agaricomycetes</taxon>
        <taxon>Agaricomycetidae</taxon>
        <taxon>Boletales</taxon>
        <taxon>Sclerodermatineae</taxon>
        <taxon>Sclerodermataceae</taxon>
        <taxon>Scleroderma</taxon>
    </lineage>
</organism>
<dbReference type="EMBL" id="KN822264">
    <property type="protein sequence ID" value="KIM51337.1"/>
    <property type="molecule type" value="Genomic_DNA"/>
</dbReference>
<reference evidence="2" key="2">
    <citation type="submission" date="2015-01" db="EMBL/GenBank/DDBJ databases">
        <title>Evolutionary Origins and Diversification of the Mycorrhizal Mutualists.</title>
        <authorList>
            <consortium name="DOE Joint Genome Institute"/>
            <consortium name="Mycorrhizal Genomics Consortium"/>
            <person name="Kohler A."/>
            <person name="Kuo A."/>
            <person name="Nagy L.G."/>
            <person name="Floudas D."/>
            <person name="Copeland A."/>
            <person name="Barry K.W."/>
            <person name="Cichocki N."/>
            <person name="Veneault-Fourrey C."/>
            <person name="LaButti K."/>
            <person name="Lindquist E.A."/>
            <person name="Lipzen A."/>
            <person name="Lundell T."/>
            <person name="Morin E."/>
            <person name="Murat C."/>
            <person name="Riley R."/>
            <person name="Ohm R."/>
            <person name="Sun H."/>
            <person name="Tunlid A."/>
            <person name="Henrissat B."/>
            <person name="Grigoriev I.V."/>
            <person name="Hibbett D.S."/>
            <person name="Martin F."/>
        </authorList>
    </citation>
    <scope>NUCLEOTIDE SEQUENCE [LARGE SCALE GENOMIC DNA]</scope>
    <source>
        <strain evidence="2">Foug A</strain>
    </source>
</reference>
<accession>A0A0C2ZEH1</accession>
<sequence>MFTVSLARFVLVNSHLSNLFSLIAWEIKKALYLTPICHRALSCSLWLTVPSQLHICCSNPKSFNSTREGMDTIHS</sequence>
<proteinExistence type="predicted"/>
<dbReference type="Proteomes" id="UP000053989">
    <property type="component" value="Unassembled WGS sequence"/>
</dbReference>
<dbReference type="AlphaFoldDB" id="A0A0C2ZEH1"/>
<evidence type="ECO:0000313" key="1">
    <source>
        <dbReference type="EMBL" id="KIM51337.1"/>
    </source>
</evidence>
<protein>
    <submittedName>
        <fullName evidence="1">Uncharacterized protein</fullName>
    </submittedName>
</protein>
<dbReference type="HOGENOM" id="CLU_2782967_0_0_1"/>
<name>A0A0C2ZEH1_9AGAM</name>